<dbReference type="SUPFAM" id="SSF53850">
    <property type="entry name" value="Periplasmic binding protein-like II"/>
    <property type="match status" value="1"/>
</dbReference>
<evidence type="ECO:0000313" key="6">
    <source>
        <dbReference type="EMBL" id="OKH14048.1"/>
    </source>
</evidence>
<organism evidence="6 7">
    <name type="scientific">Fischerella major NIES-592</name>
    <dbReference type="NCBI Taxonomy" id="210994"/>
    <lineage>
        <taxon>Bacteria</taxon>
        <taxon>Bacillati</taxon>
        <taxon>Cyanobacteriota</taxon>
        <taxon>Cyanophyceae</taxon>
        <taxon>Nostocales</taxon>
        <taxon>Hapalosiphonaceae</taxon>
        <taxon>Fischerella</taxon>
    </lineage>
</organism>
<evidence type="ECO:0000256" key="2">
    <source>
        <dbReference type="ARBA" id="ARBA00006099"/>
    </source>
</evidence>
<dbReference type="PANTHER" id="PTHR30368">
    <property type="entry name" value="SULFATE-BINDING PROTEIN"/>
    <property type="match status" value="1"/>
</dbReference>
<evidence type="ECO:0000256" key="3">
    <source>
        <dbReference type="ARBA" id="ARBA00022448"/>
    </source>
</evidence>
<dbReference type="OrthoDB" id="9802127at2"/>
<dbReference type="RefSeq" id="WP_073555860.1">
    <property type="nucleotide sequence ID" value="NZ_MRCA01000005.1"/>
</dbReference>
<dbReference type="GO" id="GO:0042597">
    <property type="term" value="C:periplasmic space"/>
    <property type="evidence" value="ECO:0007669"/>
    <property type="project" value="UniProtKB-SubCell"/>
</dbReference>
<evidence type="ECO:0000313" key="7">
    <source>
        <dbReference type="Proteomes" id="UP000186391"/>
    </source>
</evidence>
<dbReference type="EMBL" id="MRCA01000005">
    <property type="protein sequence ID" value="OKH14048.1"/>
    <property type="molecule type" value="Genomic_DNA"/>
</dbReference>
<dbReference type="GO" id="GO:0140104">
    <property type="term" value="F:molecular carrier activity"/>
    <property type="evidence" value="ECO:0007669"/>
    <property type="project" value="InterPro"/>
</dbReference>
<dbReference type="PANTHER" id="PTHR30368:SF2">
    <property type="entry name" value="SULFATE-BINDING PROTEIN"/>
    <property type="match status" value="1"/>
</dbReference>
<dbReference type="Gene3D" id="3.40.190.10">
    <property type="entry name" value="Periplasmic binding protein-like II"/>
    <property type="match status" value="2"/>
</dbReference>
<proteinExistence type="inferred from homology"/>
<dbReference type="AlphaFoldDB" id="A0A1U7GZR5"/>
<dbReference type="Pfam" id="PF13531">
    <property type="entry name" value="SBP_bac_11"/>
    <property type="match status" value="1"/>
</dbReference>
<keyword evidence="4" id="KW-0732">Signal</keyword>
<dbReference type="CDD" id="cd01005">
    <property type="entry name" value="PBP2_CysP"/>
    <property type="match status" value="1"/>
</dbReference>
<reference evidence="6 7" key="1">
    <citation type="submission" date="2016-11" db="EMBL/GenBank/DDBJ databases">
        <title>Draft Genome Sequences of Nine Cyanobacterial Strains from Diverse Habitats.</title>
        <authorList>
            <person name="Zhu T."/>
            <person name="Hou S."/>
            <person name="Lu X."/>
            <person name="Hess W.R."/>
        </authorList>
    </citation>
    <scope>NUCLEOTIDE SEQUENCE [LARGE SCALE GENOMIC DNA]</scope>
    <source>
        <strain evidence="6 7">NIES-592</strain>
    </source>
</reference>
<gene>
    <name evidence="6" type="ORF">NIES592_12090</name>
</gene>
<comment type="similarity">
    <text evidence="2">Belongs to the prokaryotic sulfate-binding protein family.</text>
</comment>
<accession>A0A1U7GZR5</accession>
<comment type="subcellular location">
    <subcellularLocation>
        <location evidence="1">Periplasm</location>
    </subcellularLocation>
</comment>
<keyword evidence="3" id="KW-0813">Transport</keyword>
<dbReference type="NCBIfam" id="TIGR00971">
    <property type="entry name" value="3a0106s03"/>
    <property type="match status" value="1"/>
</dbReference>
<dbReference type="Proteomes" id="UP000186391">
    <property type="component" value="Unassembled WGS sequence"/>
</dbReference>
<comment type="caution">
    <text evidence="6">The sequence shown here is derived from an EMBL/GenBank/DDBJ whole genome shotgun (WGS) entry which is preliminary data.</text>
</comment>
<evidence type="ECO:0000256" key="5">
    <source>
        <dbReference type="ARBA" id="ARBA00022764"/>
    </source>
</evidence>
<protein>
    <submittedName>
        <fullName evidence="6">Sulfate-binding protein</fullName>
    </submittedName>
</protein>
<keyword evidence="5" id="KW-0574">Periplasm</keyword>
<keyword evidence="7" id="KW-1185">Reference proteome</keyword>
<evidence type="ECO:0000256" key="4">
    <source>
        <dbReference type="ARBA" id="ARBA00022729"/>
    </source>
</evidence>
<evidence type="ECO:0000256" key="1">
    <source>
        <dbReference type="ARBA" id="ARBA00004418"/>
    </source>
</evidence>
<sequence length="385" mass="42043">MSSWQRVITKSRQSLFKITGRVRVNSIKGFLSLALVGVSLSVAIASCSGGNGNGTADNPTANPVAAGNNKQDVEITLVSFAVTRAAYDTIVPKFVEKWKQEHNQNVSFNRSYGGSGSQTRAVIDGLEADIVHLALALDTQKIEKAGLIEPGWEKELPNNAVVSRSVAALITRPGNPKNIKTWADLEKGDLKVITADPKTSGVARWNFLALWNSVMKTGGGEDKALDYVTKVYSNVPILTKDAREATDAFAKQGQGDVLINYENEAILAQQKGEKVDYVVPDVNISIDNPIAIVDKNVDKHGTREVAEAFVQYLFTPEAQQEFAKLGFRPLDEAVAQNKELKALADKYTKVNNLGNVQDYGGWAEVQTKFFEDGAVFDQIQAKIRR</sequence>
<name>A0A1U7GZR5_9CYAN</name>
<dbReference type="GO" id="GO:1902358">
    <property type="term" value="P:sulfate transmembrane transport"/>
    <property type="evidence" value="ECO:0007669"/>
    <property type="project" value="InterPro"/>
</dbReference>
<dbReference type="InterPro" id="IPR005669">
    <property type="entry name" value="Thiosulph/SO4-bd"/>
</dbReference>